<dbReference type="HOGENOM" id="CLU_178522_0_0_5"/>
<evidence type="ECO:0000313" key="2">
    <source>
        <dbReference type="Proteomes" id="UP000005732"/>
    </source>
</evidence>
<reference evidence="1 2" key="1">
    <citation type="submission" date="2012-02" db="EMBL/GenBank/DDBJ databases">
        <title>Improved High-Quality Draft Sequence of Rhizobium leguminosarum bv. trifolii WSM2297.</title>
        <authorList>
            <consortium name="US DOE Joint Genome Institute"/>
            <person name="Lucas S."/>
            <person name="Han J."/>
            <person name="Lapidus A."/>
            <person name="Cheng J.-F."/>
            <person name="Goodwin L."/>
            <person name="Pitluck S."/>
            <person name="Peters L."/>
            <person name="Ovchinnikova G."/>
            <person name="Zhang X."/>
            <person name="Detter J.C."/>
            <person name="Han C."/>
            <person name="Tapia R."/>
            <person name="Land M."/>
            <person name="Hauser L."/>
            <person name="Kyrpides N."/>
            <person name="Ivanova N."/>
            <person name="Pagani I."/>
            <person name="Brau L."/>
            <person name="Yates R."/>
            <person name="O'Hara G."/>
            <person name="Rui T."/>
            <person name="Howieson J."/>
            <person name="Reeve W."/>
            <person name="Woyke T."/>
        </authorList>
    </citation>
    <scope>NUCLEOTIDE SEQUENCE [LARGE SCALE GENOMIC DNA]</scope>
    <source>
        <strain evidence="1 2">WSM2297</strain>
    </source>
</reference>
<dbReference type="EMBL" id="JH719395">
    <property type="protein sequence ID" value="EJC79973.1"/>
    <property type="molecule type" value="Genomic_DNA"/>
</dbReference>
<dbReference type="RefSeq" id="WP_003580360.1">
    <property type="nucleotide sequence ID" value="NZ_JH719395.1"/>
</dbReference>
<dbReference type="Proteomes" id="UP000005732">
    <property type="component" value="Unassembled WGS sequence"/>
</dbReference>
<proteinExistence type="predicted"/>
<dbReference type="AlphaFoldDB" id="J0W481"/>
<accession>J0W481</accession>
<dbReference type="OrthoDB" id="8396776at2"/>
<protein>
    <submittedName>
        <fullName evidence="1">Uncharacterized protein</fullName>
    </submittedName>
</protein>
<name>J0W481_RHILT</name>
<evidence type="ECO:0000313" key="1">
    <source>
        <dbReference type="EMBL" id="EJC79973.1"/>
    </source>
</evidence>
<gene>
    <name evidence="1" type="ORF">Rleg4DRAFT_1579</name>
</gene>
<sequence length="78" mass="8801">MNQAPQNEALFNITGHFVGELKAVLHSESIVEGADYENSAFDEKRRAEGLHLLRFHETGTAAQATQIWEKHTTARSHR</sequence>
<organism evidence="1 2">
    <name type="scientific">Rhizobium leguminosarum bv. trifolii WSM2297</name>
    <dbReference type="NCBI Taxonomy" id="754762"/>
    <lineage>
        <taxon>Bacteria</taxon>
        <taxon>Pseudomonadati</taxon>
        <taxon>Pseudomonadota</taxon>
        <taxon>Alphaproteobacteria</taxon>
        <taxon>Hyphomicrobiales</taxon>
        <taxon>Rhizobiaceae</taxon>
        <taxon>Rhizobium/Agrobacterium group</taxon>
        <taxon>Rhizobium</taxon>
    </lineage>
</organism>